<gene>
    <name evidence="2" type="ORF">WA026_009459</name>
</gene>
<feature type="region of interest" description="Disordered" evidence="1">
    <location>
        <begin position="447"/>
        <end position="477"/>
    </location>
</feature>
<feature type="compositionally biased region" description="Basic and acidic residues" evidence="1">
    <location>
        <begin position="462"/>
        <end position="472"/>
    </location>
</feature>
<accession>A0AAW1TZF3</accession>
<proteinExistence type="predicted"/>
<evidence type="ECO:0000256" key="1">
    <source>
        <dbReference type="SAM" id="MobiDB-lite"/>
    </source>
</evidence>
<feature type="compositionally biased region" description="Polar residues" evidence="1">
    <location>
        <begin position="1993"/>
        <end position="2005"/>
    </location>
</feature>
<feature type="region of interest" description="Disordered" evidence="1">
    <location>
        <begin position="1797"/>
        <end position="1826"/>
    </location>
</feature>
<feature type="region of interest" description="Disordered" evidence="1">
    <location>
        <begin position="1268"/>
        <end position="1297"/>
    </location>
</feature>
<feature type="region of interest" description="Disordered" evidence="1">
    <location>
        <begin position="1697"/>
        <end position="1763"/>
    </location>
</feature>
<feature type="region of interest" description="Disordered" evidence="1">
    <location>
        <begin position="900"/>
        <end position="935"/>
    </location>
</feature>
<feature type="compositionally biased region" description="Basic and acidic residues" evidence="1">
    <location>
        <begin position="1797"/>
        <end position="1813"/>
    </location>
</feature>
<feature type="compositionally biased region" description="Basic and acidic residues" evidence="1">
    <location>
        <begin position="1735"/>
        <end position="1746"/>
    </location>
</feature>
<feature type="compositionally biased region" description="Polar residues" evidence="1">
    <location>
        <begin position="1814"/>
        <end position="1825"/>
    </location>
</feature>
<feature type="compositionally biased region" description="Basic and acidic residues" evidence="1">
    <location>
        <begin position="1384"/>
        <end position="1397"/>
    </location>
</feature>
<dbReference type="Proteomes" id="UP001431783">
    <property type="component" value="Unassembled WGS sequence"/>
</dbReference>
<organism evidence="2 3">
    <name type="scientific">Henosepilachna vigintioctopunctata</name>
    <dbReference type="NCBI Taxonomy" id="420089"/>
    <lineage>
        <taxon>Eukaryota</taxon>
        <taxon>Metazoa</taxon>
        <taxon>Ecdysozoa</taxon>
        <taxon>Arthropoda</taxon>
        <taxon>Hexapoda</taxon>
        <taxon>Insecta</taxon>
        <taxon>Pterygota</taxon>
        <taxon>Neoptera</taxon>
        <taxon>Endopterygota</taxon>
        <taxon>Coleoptera</taxon>
        <taxon>Polyphaga</taxon>
        <taxon>Cucujiformia</taxon>
        <taxon>Coccinelloidea</taxon>
        <taxon>Coccinellidae</taxon>
        <taxon>Epilachninae</taxon>
        <taxon>Epilachnini</taxon>
        <taxon>Henosepilachna</taxon>
    </lineage>
</organism>
<name>A0AAW1TZF3_9CUCU</name>
<protein>
    <submittedName>
        <fullName evidence="2">Uncharacterized protein</fullName>
    </submittedName>
</protein>
<feature type="compositionally biased region" description="Basic and acidic residues" evidence="1">
    <location>
        <begin position="900"/>
        <end position="922"/>
    </location>
</feature>
<feature type="compositionally biased region" description="Polar residues" evidence="1">
    <location>
        <begin position="1398"/>
        <end position="1409"/>
    </location>
</feature>
<feature type="region of interest" description="Disordered" evidence="1">
    <location>
        <begin position="1634"/>
        <end position="1659"/>
    </location>
</feature>
<reference evidence="2 3" key="1">
    <citation type="submission" date="2023-03" db="EMBL/GenBank/DDBJ databases">
        <title>Genome insight into feeding habits of ladybird beetles.</title>
        <authorList>
            <person name="Li H.-S."/>
            <person name="Huang Y.-H."/>
            <person name="Pang H."/>
        </authorList>
    </citation>
    <scope>NUCLEOTIDE SEQUENCE [LARGE SCALE GENOMIC DNA]</scope>
    <source>
        <strain evidence="2">SYSU_2023b</strain>
        <tissue evidence="2">Whole body</tissue>
    </source>
</reference>
<feature type="compositionally biased region" description="Basic and acidic residues" evidence="1">
    <location>
        <begin position="1412"/>
        <end position="1432"/>
    </location>
</feature>
<keyword evidence="3" id="KW-1185">Reference proteome</keyword>
<evidence type="ECO:0000313" key="2">
    <source>
        <dbReference type="EMBL" id="KAK9875663.1"/>
    </source>
</evidence>
<dbReference type="EMBL" id="JARQZJ010000034">
    <property type="protein sequence ID" value="KAK9875663.1"/>
    <property type="molecule type" value="Genomic_DNA"/>
</dbReference>
<comment type="caution">
    <text evidence="2">The sequence shown here is derived from an EMBL/GenBank/DDBJ whole genome shotgun (WGS) entry which is preliminary data.</text>
</comment>
<evidence type="ECO:0000313" key="3">
    <source>
        <dbReference type="Proteomes" id="UP001431783"/>
    </source>
</evidence>
<sequence length="2314" mass="261752">MKNIKNFIFIGSNNLSKLLTEINQISTIKVTIYKESSKKTFIILPHLASGKKSSGREIKITITDKEELGEFLNGISIVSRRKMEKELEIVNAETNLNQKEVIILKSPPLCGKMFEFLTETQGLFSNESSNLCAAIQRNRFYASDGQIANSMHVLPISQFSRDVLVTGGSSLFPKLTGSDQEAAHLNSEQHNGIKDPTEDNDDHLHKKSKLDKRMSEFETCLSEIFYDTINKEVILVEHTKRTKNSKSSPAVVEVHEFRSNDQPRVKKSRVLVVSESRFKKLENSFVKFQAKKKIRNLEPLLTEFDNKNEIMEKLEDKFVDKFRQMQNTYKKKNLIVMNFDLPGRLTDEFLVDVNGSKFENSLMSSKTYIDALKTSFDIAKKRKNRGNLVVVNDQIFKTSTCPIINAQNKHFLGDDNKALVFLNNAIYKELEKETMFSILNRKYSTGKNKARKTSKSNPVSATDKKSPKKNQESSKVQLSGYSEIPLDNLIAAVAEKKRIEYASRSKIVLEVYEHYEKILENTKILNPPDGNNWKNIDMKNNSLSKVFRGGTGHKVPKIDRSKGVAPREIFTKEVKTDENINRNKSECSKVFKGESASTRTILPYDNTKTAPKGFNTEEMRANENIDQNEYDFSTLFKGESTIAPTGIDLSHEKNEIAPTDISTKEVKANKNINRNEYDLPKVFKGEYVIRTSEIDLPYAKIDKVPRKVSTKETKDNKTVNQNRHDLLEVIKSKSATKFPAVDLTHEKNEITVRKVSTKEAKSNRNIDQNEHDLPQVIKTKSAIRPSKDVPYEKNQTLPRKVSTKEVKSSRNIDQIKHDLPQVIKTKSVCRPPAVNQSHEKKEMIPRKISTKEVEATKNTDHNKHDLSNPIRVESSTRPITTDLPHEQKEIALKEISNKKEKAREYIDRNEADPSEVVEKESASRSSAIDPLNAENNITSIQDSTIRKRDKNFDQNECDLPKICKTECDNKIAEVDSPNEENEMANEEMKNKEKGDEMNAAKVDCQSPTLKAEVQHVNLVQQVVSVKSKIPVKALSTPKSNASVEGAENDDIQQNWLQNDEKFIDSKLKIIQDEHTSKETVKEMTSTTAKNIHKVTINEKSSTIKSRLPRLSKPIKHTISKDNNETFLKIPKAEDQQMKNQEDSLVSKKKTGSSKEIEEFIDLKKVINPNRFFADVHRLIFSEQDEGEMELFSRKIAPNKFQLQFLQNVLKRPAESTYQPAKSNDEDCEAVVKRMVTQIENEESAFHLKIAKREPGTFVIIDPPKNEETVVGQNDSLTSKSNYSMDSQKKTSTKTSLPEGKELPLQTQIISHLEKFPVLEKSLDEIQEKKIIDEQYSHPPKNSVVSNQNEIGENNNIDIEEKGRSNILKNVTDVEQGVKQIEANVKTKETKQSQEKQENASSKSVPQANKNHYGGDDTSRGGVDLSDKIKNNKDPQQTTVKSENVSKNETLHLEEKFEAKKKPLTTIKKKIFTNAKGIIDKTGLGENGDIESKITIENRKINNEIFKGEKMHRMKVQGKIVNAKEKVNTDGKKKQQKEENIQLAKNKTRLESGKLPNEVGPKSDVINAANNIEENAESSVQEKQKPITEKIEKFGRNEETISQHQSEMKKSCETEEKLKLLKIVSENVIKKKGTTDEPNEFLQKSKPMDQQSVETEHEKRNVTLKETSECLDGIPSKIVEIRDEERKIIIENIEAKNTQSELEEGSSFHKSDTLADNSSSNIGNLKEEPGTQNKIMKREQDSGKGKNNEVSSSEVSGLKKTDVATEIPTDVKQTQFPIDKSDQNVECHLTVVENERRDVTEKSSDFKAKLEELPKTSNSTEETSGNIDEKKLESTDKVKEIVHKPKDVKASMKKTTKGKESSVLKCQCHNDNIPKDVSKKSASENVIIIKAAKKDSEETVESVLGITKPFLEQIQSKMLNFVTKKTKSKAKIRNFSFRSHAVKKCKEITALLKHSQEKLFEDNTAGLANICQHAKMINRFSRTKLPPKRLNGATPKTGNTFGTNATDKPKQPQDKKVKKKATPTEELVKSTIETKVASKMKSLAKSPNDGKKSVTVKIIKPPQTPVNQSDVKQSTKLDENKDLFNSSDSITDLGKDSIGSIFAEVVASAMIKCGKVEQSSVQRSDSQDEFANIMNMAQDIKQKLGQVEVTEIEEDVEIENNTMKEIKKPDEFIIEGNDLRKLGLNVKFDENRARCSGDKYKCTISLILDKKAKEEDVMLLKSETPVVVRPDDDKTSAESSVPLTIEVTEKSEEKQIEIPIKQILTMDDKTKTVNFKVSPQVEVNVINDCNADKTKIDENNGRENSKLLYSIKVIN</sequence>
<feature type="compositionally biased region" description="Polar residues" evidence="1">
    <location>
        <begin position="1433"/>
        <end position="1442"/>
    </location>
</feature>
<feature type="region of interest" description="Disordered" evidence="1">
    <location>
        <begin position="1984"/>
        <end position="2025"/>
    </location>
</feature>
<feature type="region of interest" description="Disordered" evidence="1">
    <location>
        <begin position="1383"/>
        <end position="1446"/>
    </location>
</feature>
<feature type="compositionally biased region" description="Polar residues" evidence="1">
    <location>
        <begin position="1270"/>
        <end position="1285"/>
    </location>
</feature>
<feature type="compositionally biased region" description="Polar residues" evidence="1">
    <location>
        <begin position="1713"/>
        <end position="1722"/>
    </location>
</feature>